<keyword evidence="3 4" id="KW-0456">Lyase</keyword>
<dbReference type="InterPro" id="IPR007214">
    <property type="entry name" value="YbaK/aa-tRNA-synth-assoc-dom"/>
</dbReference>
<evidence type="ECO:0000256" key="4">
    <source>
        <dbReference type="PIRNR" id="PIRNR006181"/>
    </source>
</evidence>
<organism evidence="6 7">
    <name type="scientific">Faecalicoccus acidiformans</name>
    <dbReference type="NCBI Taxonomy" id="915173"/>
    <lineage>
        <taxon>Bacteria</taxon>
        <taxon>Bacillati</taxon>
        <taxon>Bacillota</taxon>
        <taxon>Erysipelotrichia</taxon>
        <taxon>Erysipelotrichales</taxon>
        <taxon>Erysipelotrichaceae</taxon>
        <taxon>Faecalicoccus</taxon>
    </lineage>
</organism>
<dbReference type="InterPro" id="IPR036754">
    <property type="entry name" value="YbaK/aa-tRNA-synt-asso_dom_sf"/>
</dbReference>
<dbReference type="AlphaFoldDB" id="A0A7W8FXT6"/>
<evidence type="ECO:0000256" key="2">
    <source>
        <dbReference type="ARBA" id="ARBA00022917"/>
    </source>
</evidence>
<keyword evidence="6" id="KW-0378">Hydrolase</keyword>
<reference evidence="6 7" key="1">
    <citation type="submission" date="2020-08" db="EMBL/GenBank/DDBJ databases">
        <title>Genomic Encyclopedia of Type Strains, Phase IV (KMG-IV): sequencing the most valuable type-strain genomes for metagenomic binning, comparative biology and taxonomic classification.</title>
        <authorList>
            <person name="Goeker M."/>
        </authorList>
    </citation>
    <scope>NUCLEOTIDE SEQUENCE [LARGE SCALE GENOMIC DNA]</scope>
    <source>
        <strain evidence="6 7">DSM 26963</strain>
    </source>
</reference>
<dbReference type="GO" id="GO:0002161">
    <property type="term" value="F:aminoacyl-tRNA deacylase activity"/>
    <property type="evidence" value="ECO:0007669"/>
    <property type="project" value="InterPro"/>
</dbReference>
<proteinExistence type="inferred from homology"/>
<name>A0A7W8FXT6_9FIRM</name>
<dbReference type="Gene3D" id="3.90.960.10">
    <property type="entry name" value="YbaK/aminoacyl-tRNA synthetase-associated domain"/>
    <property type="match status" value="1"/>
</dbReference>
<dbReference type="GO" id="GO:0016829">
    <property type="term" value="F:lyase activity"/>
    <property type="evidence" value="ECO:0007669"/>
    <property type="project" value="UniProtKB-KW"/>
</dbReference>
<dbReference type="PANTHER" id="PTHR30411:SF0">
    <property type="entry name" value="CYS-TRNA(PRO)_CYS-TRNA(CYS) DEACYLASE YBAK"/>
    <property type="match status" value="1"/>
</dbReference>
<evidence type="ECO:0000313" key="7">
    <source>
        <dbReference type="Proteomes" id="UP000521313"/>
    </source>
</evidence>
<protein>
    <recommendedName>
        <fullName evidence="4">Cys-tRNA(Pro)/Cys-tRNA(Cys) deacylase</fullName>
        <ecNumber evidence="4">4.2.-.-</ecNumber>
    </recommendedName>
</protein>
<dbReference type="CDD" id="cd00002">
    <property type="entry name" value="YbaK_deacylase"/>
    <property type="match status" value="1"/>
</dbReference>
<keyword evidence="2 4" id="KW-0648">Protein biosynthesis</keyword>
<dbReference type="NCBIfam" id="TIGR00011">
    <property type="entry name" value="YbaK_EbsC"/>
    <property type="match status" value="1"/>
</dbReference>
<dbReference type="Proteomes" id="UP000521313">
    <property type="component" value="Unassembled WGS sequence"/>
</dbReference>
<evidence type="ECO:0000256" key="1">
    <source>
        <dbReference type="ARBA" id="ARBA00009798"/>
    </source>
</evidence>
<comment type="caution">
    <text evidence="6">The sequence shown here is derived from an EMBL/GenBank/DDBJ whole genome shotgun (WGS) entry which is preliminary data.</text>
</comment>
<evidence type="ECO:0000256" key="3">
    <source>
        <dbReference type="ARBA" id="ARBA00023239"/>
    </source>
</evidence>
<dbReference type="EC" id="4.2.-.-" evidence="4"/>
<dbReference type="EMBL" id="JACHHD010000001">
    <property type="protein sequence ID" value="MBB5184090.1"/>
    <property type="molecule type" value="Genomic_DNA"/>
</dbReference>
<dbReference type="Pfam" id="PF04073">
    <property type="entry name" value="tRNA_edit"/>
    <property type="match status" value="1"/>
</dbReference>
<dbReference type="RefSeq" id="WP_183373816.1">
    <property type="nucleotide sequence ID" value="NZ_JACHHD010000001.1"/>
</dbReference>
<evidence type="ECO:0000259" key="5">
    <source>
        <dbReference type="Pfam" id="PF04073"/>
    </source>
</evidence>
<dbReference type="PANTHER" id="PTHR30411">
    <property type="entry name" value="CYTOPLASMIC PROTEIN"/>
    <property type="match status" value="1"/>
</dbReference>
<dbReference type="PIRSF" id="PIRSF006181">
    <property type="entry name" value="EbsC_YbaK"/>
    <property type="match status" value="1"/>
</dbReference>
<accession>A0A7W8FXT6</accession>
<feature type="domain" description="YbaK/aminoacyl-tRNA synthetase-associated" evidence="5">
    <location>
        <begin position="36"/>
        <end position="149"/>
    </location>
</feature>
<evidence type="ECO:0000313" key="6">
    <source>
        <dbReference type="EMBL" id="MBB5184090.1"/>
    </source>
</evidence>
<sequence>MKKMPKTNAMRQLDSQKIDYCVHEYPHHGQEAVDGNEVAQLLGIDPACVFKTLVTRSHTHEILVYMIPVNTKLDLKKCAKAAQVKNTEMVPVKEIQSLTGYIRGGCSPLGMKKKYRTFIDQSALKQNHIVFSGGKIGIQIEMDPRALIDVFHVAPFDLVFD</sequence>
<dbReference type="GO" id="GO:0006412">
    <property type="term" value="P:translation"/>
    <property type="evidence" value="ECO:0007669"/>
    <property type="project" value="UniProtKB-KW"/>
</dbReference>
<gene>
    <name evidence="6" type="ORF">HNQ43_000123</name>
</gene>
<dbReference type="SUPFAM" id="SSF55826">
    <property type="entry name" value="YbaK/ProRS associated domain"/>
    <property type="match status" value="1"/>
</dbReference>
<comment type="similarity">
    <text evidence="1 4">Belongs to the prolyl-tRNA editing family. YbaK/EbsC subfamily.</text>
</comment>
<dbReference type="InterPro" id="IPR004369">
    <property type="entry name" value="Prolyl-tRNA_editing_YbaK/EbsC"/>
</dbReference>